<dbReference type="EMBL" id="FZOA01000005">
    <property type="protein sequence ID" value="SNR84581.1"/>
    <property type="molecule type" value="Genomic_DNA"/>
</dbReference>
<proteinExistence type="predicted"/>
<sequence>MLPRWFKWRPSHWARPWQDELRILVQPHSLILLRMKRHLGRKMVDYEEVRINEVSGAGLNPSDDSSQLPVQSERGNDAKSIIAALHKQLQSRRWQGCRPRVAISNQLMHYVVVPWNAALGGREEQDAFIRHGFTQTYGDCVRGWDIRSTPPKYGVTRLASAIDQDFLQALRETFRQAGMPVRHIHPHLMMAINMLRQQLGKHTITDSFSFVMLEHQQLVIALIRQGQWLSLQSYAAEHALEEQLQALLGREAIIAGVDNSQWPVVFYTTTRTEKVSLPGYKVYNLLHHAQLHHGLEAWH</sequence>
<dbReference type="OrthoDB" id="9178860at2"/>
<accession>A0A238ZNG1</accession>
<dbReference type="AlphaFoldDB" id="A0A238ZNG1"/>
<protein>
    <submittedName>
        <fullName evidence="1">Uncharacterized protein</fullName>
    </submittedName>
</protein>
<evidence type="ECO:0000313" key="1">
    <source>
        <dbReference type="EMBL" id="SNR84581.1"/>
    </source>
</evidence>
<dbReference type="RefSeq" id="WP_143738698.1">
    <property type="nucleotide sequence ID" value="NZ_FZOA01000005.1"/>
</dbReference>
<organism evidence="1 2">
    <name type="scientific">Methylobacillus rhizosphaerae</name>
    <dbReference type="NCBI Taxonomy" id="551994"/>
    <lineage>
        <taxon>Bacteria</taxon>
        <taxon>Pseudomonadati</taxon>
        <taxon>Pseudomonadota</taxon>
        <taxon>Betaproteobacteria</taxon>
        <taxon>Nitrosomonadales</taxon>
        <taxon>Methylophilaceae</taxon>
        <taxon>Methylobacillus</taxon>
    </lineage>
</organism>
<keyword evidence="2" id="KW-1185">Reference proteome</keyword>
<gene>
    <name evidence="1" type="ORF">SAMN05192560_1375</name>
</gene>
<evidence type="ECO:0000313" key="2">
    <source>
        <dbReference type="Proteomes" id="UP000198305"/>
    </source>
</evidence>
<name>A0A238ZNG1_9PROT</name>
<dbReference type="Proteomes" id="UP000198305">
    <property type="component" value="Unassembled WGS sequence"/>
</dbReference>
<reference evidence="2" key="1">
    <citation type="submission" date="2017-06" db="EMBL/GenBank/DDBJ databases">
        <authorList>
            <person name="Varghese N."/>
            <person name="Submissions S."/>
        </authorList>
    </citation>
    <scope>NUCLEOTIDE SEQUENCE [LARGE SCALE GENOMIC DNA]</scope>
    <source>
        <strain evidence="2">Ca-68</strain>
    </source>
</reference>